<sequence>METESSQEQDAGSSSQASGTNLSEVTRGAWMGSSVSQYEIDWLYRSRRIPEGVSCRIPGDEIEPVLEPGERVVFLAHFERGFGLPVSPFFRDFLDFYKLQPHHLPGNAIFYLSCYVTFMEAYIGIRPTRHRSADIIRTFISRRVLPLKRRAHKMSEMYGPGDPTKITGLPLSKRDVVLKARQICQTSMPEDWEWGLRPLSSTNPPTQEAKDRFPRIESDKRGRCRKRGLDKFDPDPVIFWKDLKMGRTPAARLGKAPPEPSDAPSANLNPQIHEHATPLQAEAGKEFVDKLMAQGQKNKTPASDAGSSQAPPAKRFRTEPVAGKIVAMRRRKQMPTATGPALKLGPRPEGSAGSARASTPPPHSNPRAEEDLASPPETQDTGASNMGAGKDPVGQAEPSVPPALEKKKRKKTSSKPAPEASAPETSAPPPPPETSGPQATGPTPTPPPTQEAPAAAPKPPPASLKPGASRGKGADGSSSGGAQPLVLHTGPAAMTVQDKPSGLLGRIVELKRGGQDLGPLLPYAQRWNAADISAATRGIGKDRLPAPDPAGPRSTEEHFTRLKRAVKEFDSAWYDATANVVSTADARKALFEELLWEHRSLAEAHSKCLAVPEASIEALKEQVAKLQAEKEQLIRDHQEALSAQQDISRKLKDQAMQAGARYAKELKAAEAAAEARLNEVLEDAGNTNAVLQAELEEGAKAIKAAEGKAAKAHKAAAEEARKAQKAAENEVARLKAEQKEYDLLARTDALALRLFPDSQAHAMKKVAEHRAKQAGANLAAPWDPYDHLVALSARISHMRSVDRNLSDIPEVASQLFKTLWPGEVVPDTFSLISDRLKGACRRIREWQCSAARAGADSVLRVACSWYPELDLDALTGVREGAETDLDPILAAKRQDRAYRIAEYAEMRTFIPPPHGVQDYLDEEEDEAEEEHLDDAGAGDAPPEAPAA</sequence>
<feature type="compositionally biased region" description="Pro residues" evidence="2">
    <location>
        <begin position="443"/>
        <end position="463"/>
    </location>
</feature>
<feature type="compositionally biased region" description="Polar residues" evidence="2">
    <location>
        <begin position="295"/>
        <end position="310"/>
    </location>
</feature>
<feature type="compositionally biased region" description="Polar residues" evidence="2">
    <location>
        <begin position="8"/>
        <end position="20"/>
    </location>
</feature>
<dbReference type="Proteomes" id="UP001231189">
    <property type="component" value="Unassembled WGS sequence"/>
</dbReference>
<dbReference type="PANTHER" id="PTHR33026:SF7">
    <property type="entry name" value="OS03G0100275 PROTEIN"/>
    <property type="match status" value="1"/>
</dbReference>
<comment type="caution">
    <text evidence="4">The sequence shown here is derived from an EMBL/GenBank/DDBJ whole genome shotgun (WGS) entry which is preliminary data.</text>
</comment>
<dbReference type="PANTHER" id="PTHR33026">
    <property type="entry name" value="OS06G0360600 PROTEIN"/>
    <property type="match status" value="1"/>
</dbReference>
<feature type="region of interest" description="Disordered" evidence="2">
    <location>
        <begin position="195"/>
        <end position="217"/>
    </location>
</feature>
<keyword evidence="5" id="KW-1185">Reference proteome</keyword>
<evidence type="ECO:0000313" key="5">
    <source>
        <dbReference type="Proteomes" id="UP001231189"/>
    </source>
</evidence>
<proteinExistence type="predicted"/>
<reference evidence="4" key="1">
    <citation type="submission" date="2023-07" db="EMBL/GenBank/DDBJ databases">
        <title>A chromosome-level genome assembly of Lolium multiflorum.</title>
        <authorList>
            <person name="Chen Y."/>
            <person name="Copetti D."/>
            <person name="Kolliker R."/>
            <person name="Studer B."/>
        </authorList>
    </citation>
    <scope>NUCLEOTIDE SEQUENCE</scope>
    <source>
        <strain evidence="4">02402/16</strain>
        <tissue evidence="4">Leaf</tissue>
    </source>
</reference>
<feature type="region of interest" description="Disordered" evidence="2">
    <location>
        <begin position="1"/>
        <end position="20"/>
    </location>
</feature>
<feature type="compositionally biased region" description="Acidic residues" evidence="2">
    <location>
        <begin position="919"/>
        <end position="932"/>
    </location>
</feature>
<feature type="region of interest" description="Disordered" evidence="2">
    <location>
        <begin position="295"/>
        <end position="497"/>
    </location>
</feature>
<evidence type="ECO:0000259" key="3">
    <source>
        <dbReference type="Pfam" id="PF04195"/>
    </source>
</evidence>
<evidence type="ECO:0000256" key="1">
    <source>
        <dbReference type="SAM" id="Coils"/>
    </source>
</evidence>
<keyword evidence="1" id="KW-0175">Coiled coil</keyword>
<accession>A0AAD8WDL1</accession>
<dbReference type="EMBL" id="JAUUTY010000004">
    <property type="protein sequence ID" value="KAK1650267.1"/>
    <property type="molecule type" value="Genomic_DNA"/>
</dbReference>
<gene>
    <name evidence="4" type="ORF">QYE76_068072</name>
</gene>
<name>A0AAD8WDL1_LOLMU</name>
<feature type="coiled-coil region" evidence="1">
    <location>
        <begin position="616"/>
        <end position="744"/>
    </location>
</feature>
<feature type="region of interest" description="Disordered" evidence="2">
    <location>
        <begin position="911"/>
        <end position="947"/>
    </location>
</feature>
<feature type="compositionally biased region" description="Low complexity" evidence="2">
    <location>
        <begin position="414"/>
        <end position="425"/>
    </location>
</feature>
<feature type="compositionally biased region" description="Basic and acidic residues" evidence="2">
    <location>
        <begin position="208"/>
        <end position="217"/>
    </location>
</feature>
<dbReference type="AlphaFoldDB" id="A0AAD8WDL1"/>
<evidence type="ECO:0000256" key="2">
    <source>
        <dbReference type="SAM" id="MobiDB-lite"/>
    </source>
</evidence>
<feature type="domain" description="Transposase (putative) gypsy type" evidence="3">
    <location>
        <begin position="72"/>
        <end position="128"/>
    </location>
</feature>
<evidence type="ECO:0000313" key="4">
    <source>
        <dbReference type="EMBL" id="KAK1650267.1"/>
    </source>
</evidence>
<dbReference type="InterPro" id="IPR007321">
    <property type="entry name" value="Transposase_28"/>
</dbReference>
<protein>
    <recommendedName>
        <fullName evidence="3">Transposase (putative) gypsy type domain-containing protein</fullName>
    </recommendedName>
</protein>
<organism evidence="4 5">
    <name type="scientific">Lolium multiflorum</name>
    <name type="common">Italian ryegrass</name>
    <name type="synonym">Lolium perenne subsp. multiflorum</name>
    <dbReference type="NCBI Taxonomy" id="4521"/>
    <lineage>
        <taxon>Eukaryota</taxon>
        <taxon>Viridiplantae</taxon>
        <taxon>Streptophyta</taxon>
        <taxon>Embryophyta</taxon>
        <taxon>Tracheophyta</taxon>
        <taxon>Spermatophyta</taxon>
        <taxon>Magnoliopsida</taxon>
        <taxon>Liliopsida</taxon>
        <taxon>Poales</taxon>
        <taxon>Poaceae</taxon>
        <taxon>BOP clade</taxon>
        <taxon>Pooideae</taxon>
        <taxon>Poodae</taxon>
        <taxon>Poeae</taxon>
        <taxon>Poeae Chloroplast Group 2 (Poeae type)</taxon>
        <taxon>Loliodinae</taxon>
        <taxon>Loliinae</taxon>
        <taxon>Lolium</taxon>
    </lineage>
</organism>
<feature type="region of interest" description="Disordered" evidence="2">
    <location>
        <begin position="250"/>
        <end position="270"/>
    </location>
</feature>
<dbReference type="Pfam" id="PF04195">
    <property type="entry name" value="Transposase_28"/>
    <property type="match status" value="1"/>
</dbReference>
<feature type="compositionally biased region" description="Low complexity" evidence="2">
    <location>
        <begin position="464"/>
        <end position="482"/>
    </location>
</feature>